<gene>
    <name evidence="1" type="ORF">NSPZN2_40773</name>
</gene>
<sequence>MASPSSNSDAVFRLSPRIELFPLLHGSGDVAQEVRDRLTDRRFDCLAVPLPPSFELPLEEAVVDLPRISVIVQQEQGAEQGPRVNYVPVDPCQAVIMGIRVAIGEGMYRAYIDRDTTTFEPLPFVSPDAYALKQLPYAAFAAAILPTLAPPGEGTQQQARIAWMAFQLHQLEMEFERILCLCHFADWPWIRQAYRRRADYQEPDMNVSRPERYLVDPASLYFALGELPFLTELYERRRASVHSDRHLSIDSIKELLLETRTRWQTAHDEEGQSVPTWVTPQLLQLYLQYVRNHALLDRRLTPDLYTLVLAAKQMAGDDFAIRLLETAKTYSYQNIEHSHLPRLSAGLGQLTLPDNQVVQATNRLQGAPVTWRSLSLRPRPARRTSRRWSYLWNPNRQCSWPPEDTKIESFHTHVREQAKAIIGADLAKSEKFTTSMKDGLDIRESLRHWHQRRPSGQPKRLELYVKEIPPARGNVDTVIFLFDTPADPDEYSWQATWYAEHAQESTLCFYATPFLENMVAPGIGQSRYGGALFIFPPRAIPDIWTDEALGFAKTLEERLIAAGAVHSRETHLALVTPVAPKARWRQIAKQFGRRLVPIPLSRFSGQMIDRLRRFHVLNGHEIRSFAAQFIRE</sequence>
<dbReference type="Proteomes" id="UP000675880">
    <property type="component" value="Unassembled WGS sequence"/>
</dbReference>
<keyword evidence="2" id="KW-1185">Reference proteome</keyword>
<evidence type="ECO:0000313" key="1">
    <source>
        <dbReference type="EMBL" id="CAE6781403.1"/>
    </source>
</evidence>
<proteinExistence type="predicted"/>
<name>A0ABM8S034_9BACT</name>
<organism evidence="1 2">
    <name type="scientific">Nitrospira defluvii</name>
    <dbReference type="NCBI Taxonomy" id="330214"/>
    <lineage>
        <taxon>Bacteria</taxon>
        <taxon>Pseudomonadati</taxon>
        <taxon>Nitrospirota</taxon>
        <taxon>Nitrospiria</taxon>
        <taxon>Nitrospirales</taxon>
        <taxon>Nitrospiraceae</taxon>
        <taxon>Nitrospira</taxon>
    </lineage>
</organism>
<dbReference type="EMBL" id="CAJNBJ010000017">
    <property type="protein sequence ID" value="CAE6781403.1"/>
    <property type="molecule type" value="Genomic_DNA"/>
</dbReference>
<accession>A0ABM8S034</accession>
<protein>
    <submittedName>
        <fullName evidence="1">Uncharacterized protein</fullName>
    </submittedName>
</protein>
<evidence type="ECO:0000313" key="2">
    <source>
        <dbReference type="Proteomes" id="UP000675880"/>
    </source>
</evidence>
<reference evidence="1 2" key="1">
    <citation type="submission" date="2021-02" db="EMBL/GenBank/DDBJ databases">
        <authorList>
            <person name="Han P."/>
        </authorList>
    </citation>
    <scope>NUCLEOTIDE SEQUENCE [LARGE SCALE GENOMIC DNA]</scope>
    <source>
        <strain evidence="1">Candidatus Nitrospira sp. ZN2</strain>
    </source>
</reference>
<dbReference type="RefSeq" id="WP_213043548.1">
    <property type="nucleotide sequence ID" value="NZ_CAJNBJ010000017.1"/>
</dbReference>
<comment type="caution">
    <text evidence="1">The sequence shown here is derived from an EMBL/GenBank/DDBJ whole genome shotgun (WGS) entry which is preliminary data.</text>
</comment>